<accession>A0A644XNP1</accession>
<proteinExistence type="predicted"/>
<evidence type="ECO:0000313" key="1">
    <source>
        <dbReference type="EMBL" id="MPM15694.1"/>
    </source>
</evidence>
<reference evidence="1" key="1">
    <citation type="submission" date="2019-08" db="EMBL/GenBank/DDBJ databases">
        <authorList>
            <person name="Kucharzyk K."/>
            <person name="Murdoch R.W."/>
            <person name="Higgins S."/>
            <person name="Loffler F."/>
        </authorList>
    </citation>
    <scope>NUCLEOTIDE SEQUENCE</scope>
</reference>
<name>A0A644XNP1_9ZZZZ</name>
<protein>
    <submittedName>
        <fullName evidence="1">Uncharacterized protein</fullName>
    </submittedName>
</protein>
<organism evidence="1">
    <name type="scientific">bioreactor metagenome</name>
    <dbReference type="NCBI Taxonomy" id="1076179"/>
    <lineage>
        <taxon>unclassified sequences</taxon>
        <taxon>metagenomes</taxon>
        <taxon>ecological metagenomes</taxon>
    </lineage>
</organism>
<sequence>MENLSAEYLLLFNAVSETVNKLEEMKQALLNVQICAEDLYISKDDQNAS</sequence>
<dbReference type="AlphaFoldDB" id="A0A644XNP1"/>
<gene>
    <name evidence="1" type="ORF">SDC9_62065</name>
</gene>
<dbReference type="EMBL" id="VSSQ01002484">
    <property type="protein sequence ID" value="MPM15694.1"/>
    <property type="molecule type" value="Genomic_DNA"/>
</dbReference>
<comment type="caution">
    <text evidence="1">The sequence shown here is derived from an EMBL/GenBank/DDBJ whole genome shotgun (WGS) entry which is preliminary data.</text>
</comment>